<accession>A0A2R4WXJ7</accession>
<dbReference type="KEGG" id="harc:HARCEL1_00145"/>
<keyword evidence="1" id="KW-0472">Membrane</keyword>
<name>A0A2R4WXJ7_9EURY</name>
<sequence>MDDRAASTVFAHALVIAIALILLVVAFTAATTYLDNERDRVVNTQLEVVNERVAGCLQSAQRTVDSASAPTYEKTCDLPRRIAGTSYTIDIETSPASITLRSDRVPRSPTIDLGPTVSLAAEYELPGGPITVSNSGGDLEVTNG</sequence>
<evidence type="ECO:0000256" key="1">
    <source>
        <dbReference type="SAM" id="Phobius"/>
    </source>
</evidence>
<feature type="transmembrane region" description="Helical" evidence="1">
    <location>
        <begin position="12"/>
        <end position="34"/>
    </location>
</feature>
<dbReference type="InterPro" id="IPR055690">
    <property type="entry name" value="DUF7266"/>
</dbReference>
<evidence type="ECO:0000313" key="2">
    <source>
        <dbReference type="EMBL" id="AWB26240.1"/>
    </source>
</evidence>
<dbReference type="RefSeq" id="WP_108380609.1">
    <property type="nucleotide sequence ID" value="NZ_CP028858.1"/>
</dbReference>
<dbReference type="GeneID" id="36510870"/>
<keyword evidence="1" id="KW-1133">Transmembrane helix</keyword>
<keyword evidence="3" id="KW-1185">Reference proteome</keyword>
<reference evidence="2 3" key="1">
    <citation type="submission" date="2018-04" db="EMBL/GenBank/DDBJ databases">
        <title>Halococcoides cellulosivorans gen. nov., sp. nov., an extremely halophilic cellulose-utilizing haloarchaeon from hypersaline lakes.</title>
        <authorList>
            <person name="Sorokin D.Y."/>
            <person name="Toshchakov S.V."/>
            <person name="Samarov N.I."/>
            <person name="Korzhenkov A."/>
            <person name="Kublanov I.V."/>
        </authorList>
    </citation>
    <scope>NUCLEOTIDE SEQUENCE [LARGE SCALE GENOMIC DNA]</scope>
    <source>
        <strain evidence="2 3">HArcel1</strain>
    </source>
</reference>
<protein>
    <submittedName>
        <fullName evidence="2">Uncharacterized protein</fullName>
    </submittedName>
</protein>
<dbReference type="Proteomes" id="UP000244727">
    <property type="component" value="Chromosome"/>
</dbReference>
<gene>
    <name evidence="2" type="ORF">HARCEL1_00145</name>
</gene>
<proteinExistence type="predicted"/>
<dbReference type="AlphaFoldDB" id="A0A2R4WXJ7"/>
<keyword evidence="1" id="KW-0812">Transmembrane</keyword>
<dbReference type="EMBL" id="CP028858">
    <property type="protein sequence ID" value="AWB26240.1"/>
    <property type="molecule type" value="Genomic_DNA"/>
</dbReference>
<evidence type="ECO:0000313" key="3">
    <source>
        <dbReference type="Proteomes" id="UP000244727"/>
    </source>
</evidence>
<dbReference type="Pfam" id="PF23928">
    <property type="entry name" value="DUF7266"/>
    <property type="match status" value="1"/>
</dbReference>
<organism evidence="2 3">
    <name type="scientific">Halococcoides cellulosivorans</name>
    <dbReference type="NCBI Taxonomy" id="1679096"/>
    <lineage>
        <taxon>Archaea</taxon>
        <taxon>Methanobacteriati</taxon>
        <taxon>Methanobacteriota</taxon>
        <taxon>Stenosarchaea group</taxon>
        <taxon>Halobacteria</taxon>
        <taxon>Halobacteriales</taxon>
        <taxon>Haloarculaceae</taxon>
        <taxon>Halococcoides</taxon>
    </lineage>
</organism>